<feature type="compositionally biased region" description="Basic and acidic residues" evidence="1">
    <location>
        <begin position="135"/>
        <end position="145"/>
    </location>
</feature>
<reference evidence="2" key="2">
    <citation type="submission" date="2017-10" db="EMBL/GenBank/DDBJ databases">
        <title>Ladona fulva Genome sequencing and assembly.</title>
        <authorList>
            <person name="Murali S."/>
            <person name="Richards S."/>
            <person name="Bandaranaike D."/>
            <person name="Bellair M."/>
            <person name="Blankenburg K."/>
            <person name="Chao H."/>
            <person name="Dinh H."/>
            <person name="Doddapaneni H."/>
            <person name="Dugan-Rocha S."/>
            <person name="Elkadiri S."/>
            <person name="Gnanaolivu R."/>
            <person name="Hernandez B."/>
            <person name="Skinner E."/>
            <person name="Javaid M."/>
            <person name="Lee S."/>
            <person name="Li M."/>
            <person name="Ming W."/>
            <person name="Munidasa M."/>
            <person name="Muniz J."/>
            <person name="Nguyen L."/>
            <person name="Hughes D."/>
            <person name="Osuji N."/>
            <person name="Pu L.-L."/>
            <person name="Puazo M."/>
            <person name="Qu C."/>
            <person name="Quiroz J."/>
            <person name="Raj R."/>
            <person name="Weissenberger G."/>
            <person name="Xin Y."/>
            <person name="Zou X."/>
            <person name="Han Y."/>
            <person name="Worley K."/>
            <person name="Muzny D."/>
            <person name="Gibbs R."/>
        </authorList>
    </citation>
    <scope>NUCLEOTIDE SEQUENCE</scope>
    <source>
        <strain evidence="2">Sampled in the wild</strain>
    </source>
</reference>
<feature type="compositionally biased region" description="Basic residues" evidence="1">
    <location>
        <begin position="56"/>
        <end position="74"/>
    </location>
</feature>
<dbReference type="Proteomes" id="UP000792457">
    <property type="component" value="Unassembled WGS sequence"/>
</dbReference>
<sequence length="348" mass="40152">MVGRGQTRNGVKERRDAVAGPSNPTDEGELLKALFEAASFIPPEEPAKLSAEARRAAQRLKRESHRTHQHHPHRSNSAPPKFDKFIIYRTEGTQTPLHWMTMEQRIPRKRKVPRATTRRTTEAGFQIAPRVPQRAIERAAPEIPKRNPIPPPPQAAPEGAQDQQGHWRVAESRRNRNRRLRRERASHRGRNNSNFERIPARRPQMALRPPPPPEGRPPSHWRRQGPAHYRPQTAWPPLPPPPPPPPPPPTFWGNHRAPHPPPPRHTGVGRRHAPQRRHPPPLYGARPWEQNYHQAAPRERPLPPQRAQEAPPRQHPEQLPSTRVQSTRGPHHGTRFEMVWDQGKWWLL</sequence>
<feature type="compositionally biased region" description="Polar residues" evidence="1">
    <location>
        <begin position="319"/>
        <end position="328"/>
    </location>
</feature>
<feature type="compositionally biased region" description="Basic residues" evidence="1">
    <location>
        <begin position="267"/>
        <end position="279"/>
    </location>
</feature>
<feature type="region of interest" description="Disordered" evidence="1">
    <location>
        <begin position="1"/>
        <end position="29"/>
    </location>
</feature>
<keyword evidence="3" id="KW-1185">Reference proteome</keyword>
<comment type="caution">
    <text evidence="2">The sequence shown here is derived from an EMBL/GenBank/DDBJ whole genome shotgun (WGS) entry which is preliminary data.</text>
</comment>
<dbReference type="EMBL" id="KZ308950">
    <property type="protein sequence ID" value="KAG8235790.1"/>
    <property type="molecule type" value="Genomic_DNA"/>
</dbReference>
<organism evidence="2 3">
    <name type="scientific">Ladona fulva</name>
    <name type="common">Scarce chaser dragonfly</name>
    <name type="synonym">Libellula fulva</name>
    <dbReference type="NCBI Taxonomy" id="123851"/>
    <lineage>
        <taxon>Eukaryota</taxon>
        <taxon>Metazoa</taxon>
        <taxon>Ecdysozoa</taxon>
        <taxon>Arthropoda</taxon>
        <taxon>Hexapoda</taxon>
        <taxon>Insecta</taxon>
        <taxon>Pterygota</taxon>
        <taxon>Palaeoptera</taxon>
        <taxon>Odonata</taxon>
        <taxon>Epiprocta</taxon>
        <taxon>Anisoptera</taxon>
        <taxon>Libelluloidea</taxon>
        <taxon>Libellulidae</taxon>
        <taxon>Ladona</taxon>
    </lineage>
</organism>
<evidence type="ECO:0000313" key="2">
    <source>
        <dbReference type="EMBL" id="KAG8235790.1"/>
    </source>
</evidence>
<evidence type="ECO:0000313" key="3">
    <source>
        <dbReference type="Proteomes" id="UP000792457"/>
    </source>
</evidence>
<feature type="compositionally biased region" description="Basic residues" evidence="1">
    <location>
        <begin position="108"/>
        <end position="117"/>
    </location>
</feature>
<name>A0A8K0P4N9_LADFU</name>
<feature type="region of interest" description="Disordered" evidence="1">
    <location>
        <begin position="108"/>
        <end position="334"/>
    </location>
</feature>
<evidence type="ECO:0000256" key="1">
    <source>
        <dbReference type="SAM" id="MobiDB-lite"/>
    </source>
</evidence>
<feature type="compositionally biased region" description="Basic and acidic residues" evidence="1">
    <location>
        <begin position="45"/>
        <end position="55"/>
    </location>
</feature>
<gene>
    <name evidence="2" type="ORF">J437_LFUL016122</name>
</gene>
<reference evidence="2" key="1">
    <citation type="submission" date="2013-04" db="EMBL/GenBank/DDBJ databases">
        <authorList>
            <person name="Qu J."/>
            <person name="Murali S.C."/>
            <person name="Bandaranaike D."/>
            <person name="Bellair M."/>
            <person name="Blankenburg K."/>
            <person name="Chao H."/>
            <person name="Dinh H."/>
            <person name="Doddapaneni H."/>
            <person name="Downs B."/>
            <person name="Dugan-Rocha S."/>
            <person name="Elkadiri S."/>
            <person name="Gnanaolivu R.D."/>
            <person name="Hernandez B."/>
            <person name="Javaid M."/>
            <person name="Jayaseelan J.C."/>
            <person name="Lee S."/>
            <person name="Li M."/>
            <person name="Ming W."/>
            <person name="Munidasa M."/>
            <person name="Muniz J."/>
            <person name="Nguyen L."/>
            <person name="Ongeri F."/>
            <person name="Osuji N."/>
            <person name="Pu L.-L."/>
            <person name="Puazo M."/>
            <person name="Qu C."/>
            <person name="Quiroz J."/>
            <person name="Raj R."/>
            <person name="Weissenberger G."/>
            <person name="Xin Y."/>
            <person name="Zou X."/>
            <person name="Han Y."/>
            <person name="Richards S."/>
            <person name="Worley K."/>
            <person name="Muzny D."/>
            <person name="Gibbs R."/>
        </authorList>
    </citation>
    <scope>NUCLEOTIDE SEQUENCE</scope>
    <source>
        <strain evidence="2">Sampled in the wild</strain>
    </source>
</reference>
<accession>A0A8K0P4N9</accession>
<feature type="compositionally biased region" description="Pro residues" evidence="1">
    <location>
        <begin position="234"/>
        <end position="250"/>
    </location>
</feature>
<dbReference type="AlphaFoldDB" id="A0A8K0P4N9"/>
<feature type="compositionally biased region" description="Basic residues" evidence="1">
    <location>
        <begin position="175"/>
        <end position="190"/>
    </location>
</feature>
<feature type="region of interest" description="Disordered" evidence="1">
    <location>
        <begin position="41"/>
        <end position="81"/>
    </location>
</feature>
<protein>
    <submittedName>
        <fullName evidence="2">Uncharacterized protein</fullName>
    </submittedName>
</protein>
<proteinExistence type="predicted"/>